<name>A0A507CAE9_9FUNG</name>
<evidence type="ECO:0000313" key="10">
    <source>
        <dbReference type="Proteomes" id="UP000319731"/>
    </source>
</evidence>
<dbReference type="GeneID" id="42002480"/>
<proteinExistence type="predicted"/>
<dbReference type="OrthoDB" id="6159439at2759"/>
<dbReference type="GO" id="GO:0000978">
    <property type="term" value="F:RNA polymerase II cis-regulatory region sequence-specific DNA binding"/>
    <property type="evidence" value="ECO:0007669"/>
    <property type="project" value="TreeGrafter"/>
</dbReference>
<comment type="caution">
    <text evidence="9">The sequence shown here is derived from an EMBL/GenBank/DDBJ whole genome shotgun (WGS) entry which is preliminary data.</text>
</comment>
<dbReference type="Gene3D" id="1.10.10.60">
    <property type="entry name" value="Homeodomain-like"/>
    <property type="match status" value="1"/>
</dbReference>
<evidence type="ECO:0000256" key="4">
    <source>
        <dbReference type="ARBA" id="ARBA00023242"/>
    </source>
</evidence>
<feature type="compositionally biased region" description="Basic and acidic residues" evidence="7">
    <location>
        <begin position="224"/>
        <end position="233"/>
    </location>
</feature>
<feature type="compositionally biased region" description="Acidic residues" evidence="7">
    <location>
        <begin position="196"/>
        <end position="210"/>
    </location>
</feature>
<dbReference type="InterPro" id="IPR001356">
    <property type="entry name" value="HD"/>
</dbReference>
<organism evidence="9 10">
    <name type="scientific">Synchytrium microbalum</name>
    <dbReference type="NCBI Taxonomy" id="1806994"/>
    <lineage>
        <taxon>Eukaryota</taxon>
        <taxon>Fungi</taxon>
        <taxon>Fungi incertae sedis</taxon>
        <taxon>Chytridiomycota</taxon>
        <taxon>Chytridiomycota incertae sedis</taxon>
        <taxon>Chytridiomycetes</taxon>
        <taxon>Synchytriales</taxon>
        <taxon>Synchytriaceae</taxon>
        <taxon>Synchytrium</taxon>
    </lineage>
</organism>
<dbReference type="PANTHER" id="PTHR24324">
    <property type="entry name" value="HOMEOBOX PROTEIN HHEX"/>
    <property type="match status" value="1"/>
</dbReference>
<dbReference type="GO" id="GO:0030154">
    <property type="term" value="P:cell differentiation"/>
    <property type="evidence" value="ECO:0007669"/>
    <property type="project" value="TreeGrafter"/>
</dbReference>
<sequence>MGYYPKVSPWSSRIHLDVTPTTELLSPPLSPSIPYQQQCINSTDEIPDLSLAPSECSLVWSDYRDIGGDLFDLETVYLSPPASDDEEASCCQDNTITSLQGLKLPLSPLESLDGDDYAMVTDTICDTMINDETKTEGDDKAREVEPAAQNGGSGDGTGMKGVVTRTARRDAGVDVAASVDHAVLHQNMMIQEDEIEEDTNDNDEDPDCNEDTNAYNNDSDYDDQPPKKQEPNTRRKRQHHILTINGRINKRSLAVFSKVFQVTCYPETTIRNMLAERLDMTPRAVQIWFQNKRQQMKALGAGGGLRSKKGGRGRYKEPDWQKLVAAKLPMDVAMWCDELDLTKIVKVYSSSGVL</sequence>
<dbReference type="PROSITE" id="PS00027">
    <property type="entry name" value="HOMEOBOX_1"/>
    <property type="match status" value="1"/>
</dbReference>
<keyword evidence="10" id="KW-1185">Reference proteome</keyword>
<dbReference type="CDD" id="cd00086">
    <property type="entry name" value="homeodomain"/>
    <property type="match status" value="1"/>
</dbReference>
<dbReference type="Pfam" id="PF00046">
    <property type="entry name" value="Homeodomain"/>
    <property type="match status" value="1"/>
</dbReference>
<dbReference type="PANTHER" id="PTHR24324:SF5">
    <property type="entry name" value="HEMATOPOIETICALLY-EXPRESSED HOMEOBOX PROTEIN HHEX"/>
    <property type="match status" value="1"/>
</dbReference>
<evidence type="ECO:0000256" key="5">
    <source>
        <dbReference type="PROSITE-ProRule" id="PRU00108"/>
    </source>
</evidence>
<dbReference type="SUPFAM" id="SSF46689">
    <property type="entry name" value="Homeodomain-like"/>
    <property type="match status" value="1"/>
</dbReference>
<evidence type="ECO:0000256" key="3">
    <source>
        <dbReference type="ARBA" id="ARBA00023155"/>
    </source>
</evidence>
<keyword evidence="2 5" id="KW-0238">DNA-binding</keyword>
<dbReference type="AlphaFoldDB" id="A0A507CAE9"/>
<dbReference type="Proteomes" id="UP000319731">
    <property type="component" value="Unassembled WGS sequence"/>
</dbReference>
<dbReference type="InterPro" id="IPR009057">
    <property type="entry name" value="Homeodomain-like_sf"/>
</dbReference>
<evidence type="ECO:0000313" key="9">
    <source>
        <dbReference type="EMBL" id="TPX36582.1"/>
    </source>
</evidence>
<dbReference type="GO" id="GO:0000981">
    <property type="term" value="F:DNA-binding transcription factor activity, RNA polymerase II-specific"/>
    <property type="evidence" value="ECO:0007669"/>
    <property type="project" value="InterPro"/>
</dbReference>
<feature type="region of interest" description="Disordered" evidence="7">
    <location>
        <begin position="133"/>
        <end position="161"/>
    </location>
</feature>
<dbReference type="InterPro" id="IPR017970">
    <property type="entry name" value="Homeobox_CS"/>
</dbReference>
<dbReference type="GO" id="GO:0005634">
    <property type="term" value="C:nucleus"/>
    <property type="evidence" value="ECO:0007669"/>
    <property type="project" value="UniProtKB-SubCell"/>
</dbReference>
<feature type="compositionally biased region" description="Basic and acidic residues" evidence="7">
    <location>
        <begin position="133"/>
        <end position="145"/>
    </location>
</feature>
<dbReference type="EMBL" id="QEAO01000004">
    <property type="protein sequence ID" value="TPX36582.1"/>
    <property type="molecule type" value="Genomic_DNA"/>
</dbReference>
<dbReference type="InterPro" id="IPR051000">
    <property type="entry name" value="Homeobox_DNA-bind_prot"/>
</dbReference>
<evidence type="ECO:0000256" key="6">
    <source>
        <dbReference type="RuleBase" id="RU000682"/>
    </source>
</evidence>
<evidence type="ECO:0000256" key="7">
    <source>
        <dbReference type="SAM" id="MobiDB-lite"/>
    </source>
</evidence>
<evidence type="ECO:0000256" key="2">
    <source>
        <dbReference type="ARBA" id="ARBA00023125"/>
    </source>
</evidence>
<gene>
    <name evidence="9" type="ORF">SmJEL517_g01255</name>
</gene>
<feature type="region of interest" description="Disordered" evidence="7">
    <location>
        <begin position="196"/>
        <end position="241"/>
    </location>
</feature>
<dbReference type="RefSeq" id="XP_031026796.1">
    <property type="nucleotide sequence ID" value="XM_031167183.1"/>
</dbReference>
<protein>
    <recommendedName>
        <fullName evidence="8">Homeobox domain-containing protein</fullName>
    </recommendedName>
</protein>
<keyword evidence="4 5" id="KW-0539">Nucleus</keyword>
<evidence type="ECO:0000256" key="1">
    <source>
        <dbReference type="ARBA" id="ARBA00004123"/>
    </source>
</evidence>
<keyword evidence="3 5" id="KW-0371">Homeobox</keyword>
<evidence type="ECO:0000259" key="8">
    <source>
        <dbReference type="PROSITE" id="PS50071"/>
    </source>
</evidence>
<comment type="subcellular location">
    <subcellularLocation>
        <location evidence="1 5 6">Nucleus</location>
    </subcellularLocation>
</comment>
<feature type="DNA-binding region" description="Homeobox" evidence="5">
    <location>
        <begin position="249"/>
        <end position="300"/>
    </location>
</feature>
<dbReference type="SMART" id="SM00389">
    <property type="entry name" value="HOX"/>
    <property type="match status" value="1"/>
</dbReference>
<dbReference type="STRING" id="1806994.A0A507CAE9"/>
<dbReference type="PROSITE" id="PS50071">
    <property type="entry name" value="HOMEOBOX_2"/>
    <property type="match status" value="1"/>
</dbReference>
<accession>A0A507CAE9</accession>
<reference evidence="9 10" key="1">
    <citation type="journal article" date="2019" name="Sci. Rep.">
        <title>Comparative genomics of chytrid fungi reveal insights into the obligate biotrophic and pathogenic lifestyle of Synchytrium endobioticum.</title>
        <authorList>
            <person name="van de Vossenberg B.T.L.H."/>
            <person name="Warris S."/>
            <person name="Nguyen H.D.T."/>
            <person name="van Gent-Pelzer M.P.E."/>
            <person name="Joly D.L."/>
            <person name="van de Geest H.C."/>
            <person name="Bonants P.J.M."/>
            <person name="Smith D.S."/>
            <person name="Levesque C.A."/>
            <person name="van der Lee T.A.J."/>
        </authorList>
    </citation>
    <scope>NUCLEOTIDE SEQUENCE [LARGE SCALE GENOMIC DNA]</scope>
    <source>
        <strain evidence="9 10">JEL517</strain>
    </source>
</reference>
<feature type="domain" description="Homeobox" evidence="8">
    <location>
        <begin position="247"/>
        <end position="299"/>
    </location>
</feature>